<proteinExistence type="predicted"/>
<dbReference type="AlphaFoldDB" id="A0A8X6J9W2"/>
<organism evidence="1 2">
    <name type="scientific">Trichonephila clavata</name>
    <name type="common">Joro spider</name>
    <name type="synonym">Nephila clavata</name>
    <dbReference type="NCBI Taxonomy" id="2740835"/>
    <lineage>
        <taxon>Eukaryota</taxon>
        <taxon>Metazoa</taxon>
        <taxon>Ecdysozoa</taxon>
        <taxon>Arthropoda</taxon>
        <taxon>Chelicerata</taxon>
        <taxon>Arachnida</taxon>
        <taxon>Araneae</taxon>
        <taxon>Araneomorphae</taxon>
        <taxon>Entelegynae</taxon>
        <taxon>Araneoidea</taxon>
        <taxon>Nephilidae</taxon>
        <taxon>Trichonephila</taxon>
    </lineage>
</organism>
<dbReference type="Proteomes" id="UP000887116">
    <property type="component" value="Unassembled WGS sequence"/>
</dbReference>
<name>A0A8X6J9W2_TRICU</name>
<sequence>MILLQWIAFHVNLEYKDIADDLAKCGTSIILELLAYLELYSKYDIKERWVILLEEGENETQKLTMRLQLRDFNDSDVIPPE</sequence>
<comment type="caution">
    <text evidence="1">The sequence shown here is derived from an EMBL/GenBank/DDBJ whole genome shotgun (WGS) entry which is preliminary data.</text>
</comment>
<evidence type="ECO:0000313" key="2">
    <source>
        <dbReference type="Proteomes" id="UP000887116"/>
    </source>
</evidence>
<accession>A0A8X6J9W2</accession>
<evidence type="ECO:0000313" key="1">
    <source>
        <dbReference type="EMBL" id="GFQ98145.1"/>
    </source>
</evidence>
<keyword evidence="2" id="KW-1185">Reference proteome</keyword>
<gene>
    <name evidence="1" type="ORF">TNCT_138771</name>
</gene>
<reference evidence="1" key="1">
    <citation type="submission" date="2020-07" db="EMBL/GenBank/DDBJ databases">
        <title>Multicomponent nature underlies the extraordinary mechanical properties of spider dragline silk.</title>
        <authorList>
            <person name="Kono N."/>
            <person name="Nakamura H."/>
            <person name="Mori M."/>
            <person name="Yoshida Y."/>
            <person name="Ohtoshi R."/>
            <person name="Malay A.D."/>
            <person name="Moran D.A.P."/>
            <person name="Tomita M."/>
            <person name="Numata K."/>
            <person name="Arakawa K."/>
        </authorList>
    </citation>
    <scope>NUCLEOTIDE SEQUENCE</scope>
</reference>
<protein>
    <submittedName>
        <fullName evidence="1">Uncharacterized protein</fullName>
    </submittedName>
</protein>
<dbReference type="EMBL" id="BMAO01014939">
    <property type="protein sequence ID" value="GFQ98145.1"/>
    <property type="molecule type" value="Genomic_DNA"/>
</dbReference>